<dbReference type="EMBL" id="VRMN01000011">
    <property type="protein sequence ID" value="KAA8491950.1"/>
    <property type="molecule type" value="Genomic_DNA"/>
</dbReference>
<reference evidence="5" key="1">
    <citation type="journal article" date="2019" name="Nat. Commun.">
        <title>Expansion of phycobilisome linker gene families in mesophilic red algae.</title>
        <authorList>
            <person name="Lee J."/>
            <person name="Kim D."/>
            <person name="Bhattacharya D."/>
            <person name="Yoon H.S."/>
        </authorList>
    </citation>
    <scope>NUCLEOTIDE SEQUENCE [LARGE SCALE GENOMIC DNA]</scope>
    <source>
        <strain evidence="5">CCMP 1328</strain>
    </source>
</reference>
<dbReference type="GO" id="GO:0006261">
    <property type="term" value="P:DNA-templated DNA replication"/>
    <property type="evidence" value="ECO:0007669"/>
    <property type="project" value="TreeGrafter"/>
</dbReference>
<evidence type="ECO:0000313" key="4">
    <source>
        <dbReference type="EMBL" id="KAA8491950.1"/>
    </source>
</evidence>
<keyword evidence="5" id="KW-1185">Reference proteome</keyword>
<dbReference type="Pfam" id="PF09739">
    <property type="entry name" value="MCM_bind"/>
    <property type="match status" value="1"/>
</dbReference>
<dbReference type="OrthoDB" id="329666at2759"/>
<feature type="region of interest" description="Disordered" evidence="3">
    <location>
        <begin position="168"/>
        <end position="213"/>
    </location>
</feature>
<dbReference type="GO" id="GO:0005634">
    <property type="term" value="C:nucleus"/>
    <property type="evidence" value="ECO:0007669"/>
    <property type="project" value="UniProtKB-SubCell"/>
</dbReference>
<comment type="subcellular location">
    <subcellularLocation>
        <location evidence="1">Nucleus</location>
    </subcellularLocation>
</comment>
<evidence type="ECO:0000256" key="2">
    <source>
        <dbReference type="ARBA" id="ARBA00023242"/>
    </source>
</evidence>
<comment type="caution">
    <text evidence="4">The sequence shown here is derived from an EMBL/GenBank/DDBJ whole genome shotgun (WGS) entry which is preliminary data.</text>
</comment>
<accession>A0A5J4YLZ5</accession>
<evidence type="ECO:0000256" key="3">
    <source>
        <dbReference type="SAM" id="MobiDB-lite"/>
    </source>
</evidence>
<evidence type="ECO:0000256" key="1">
    <source>
        <dbReference type="ARBA" id="ARBA00004123"/>
    </source>
</evidence>
<feature type="compositionally biased region" description="Basic and acidic residues" evidence="3">
    <location>
        <begin position="659"/>
        <end position="672"/>
    </location>
</feature>
<sequence>MGAPSDQGRDVDVIHARFAAVMAQRGGSSPAAQLSDVLPELVRDDDVMLAHARDLAAAPLAQLPEGSMVSFTGMIQDVFDQQLFVWRYGPSKQQTTLFSDSLCEMSEESVASIGHGDLAERLPAYVVSIPGQTDWTLGRDETPVDVDSGVITRVGAVDQADRLRKRSLSSEQVALEDGEEISASDARANAHNKRAAGATSAPRPYTQSASTAGGPAASLGLNLPLQEDTAKTNSRGVLIKLYQRDQFDQLLLNQIVRVHGILEYPQQPAARQEADNNDHPSDQSFMDVSIDDADEALARNPPSAPILHVVRLEALSKEQAQPIFRGLDVDSARRELHAVLPSMRTLLASYLTRSLGGDALAAEYLLATLVSGVELRNANVVAGKCVLNLILPEDASSAGDEKSDSSISFDAIVRVVKSLVSRVATFDMSIDALNTQTLTPARDLECNRLRATRLQLADRTYVLVDETHLQQGTLSELGIKNVQTLGQLASRQLVSYDFNFYNTELFVDFPMIVVSRGARSLLPADCRVRVVPSSAPVSDAVDASPSFQELNKMRLALALLSLHDDQFDIPADTAEKIEQHFVAMREAHRQSTSSVDPVDALHSLLNLARVFSRAHGEHSLNIERLKMVLECESNRALRVYGTTGITGCKDGWQGTGEHSSNHKEGRPNPRDGLRLMLRTRRTPFYFPRAIMDKDGQTLNLENTHAAESHSNFSIVGVKLTDCQGLQASVQTEKQSRLHSLH</sequence>
<name>A0A5J4YLZ5_PORPP</name>
<dbReference type="InterPro" id="IPR019140">
    <property type="entry name" value="MCM_complex-bd"/>
</dbReference>
<protein>
    <submittedName>
        <fullName evidence="4">Mini-chromosome maintenance complex-binding protein</fullName>
    </submittedName>
</protein>
<dbReference type="PANTHER" id="PTHR13489">
    <property type="entry name" value="MINI-CHROMOSOME MAINTENANCE COMPLEX-BINDING PROTEIN"/>
    <property type="match status" value="1"/>
</dbReference>
<keyword evidence="2" id="KW-0539">Nucleus</keyword>
<dbReference type="Proteomes" id="UP000324585">
    <property type="component" value="Unassembled WGS sequence"/>
</dbReference>
<dbReference type="AlphaFoldDB" id="A0A5J4YLZ5"/>
<evidence type="ECO:0000313" key="5">
    <source>
        <dbReference type="Proteomes" id="UP000324585"/>
    </source>
</evidence>
<dbReference type="GO" id="GO:0003682">
    <property type="term" value="F:chromatin binding"/>
    <property type="evidence" value="ECO:0007669"/>
    <property type="project" value="TreeGrafter"/>
</dbReference>
<organism evidence="4 5">
    <name type="scientific">Porphyridium purpureum</name>
    <name type="common">Red alga</name>
    <name type="synonym">Porphyridium cruentum</name>
    <dbReference type="NCBI Taxonomy" id="35688"/>
    <lineage>
        <taxon>Eukaryota</taxon>
        <taxon>Rhodophyta</taxon>
        <taxon>Bangiophyceae</taxon>
        <taxon>Porphyridiales</taxon>
        <taxon>Porphyridiaceae</taxon>
        <taxon>Porphyridium</taxon>
    </lineage>
</organism>
<feature type="region of interest" description="Disordered" evidence="3">
    <location>
        <begin position="651"/>
        <end position="672"/>
    </location>
</feature>
<dbReference type="PANTHER" id="PTHR13489:SF0">
    <property type="entry name" value="MINI-CHROMOSOME MAINTENANCE COMPLEX-BINDING PROTEIN"/>
    <property type="match status" value="1"/>
</dbReference>
<gene>
    <name evidence="4" type="ORF">FVE85_8432</name>
</gene>
<proteinExistence type="predicted"/>
<dbReference type="OMA" id="EEHTEMI"/>